<evidence type="ECO:0000256" key="1">
    <source>
        <dbReference type="ARBA" id="ARBA00006354"/>
    </source>
</evidence>
<dbReference type="SUPFAM" id="SSF52540">
    <property type="entry name" value="P-loop containing nucleoside triphosphate hydrolases"/>
    <property type="match status" value="1"/>
</dbReference>
<evidence type="ECO:0000256" key="2">
    <source>
        <dbReference type="ARBA" id="ARBA00022741"/>
    </source>
</evidence>
<evidence type="ECO:0000259" key="4">
    <source>
        <dbReference type="SMART" id="SM00382"/>
    </source>
</evidence>
<feature type="domain" description="AAA+ ATPase" evidence="4">
    <location>
        <begin position="213"/>
        <end position="391"/>
    </location>
</feature>
<evidence type="ECO:0000313" key="6">
    <source>
        <dbReference type="Proteomes" id="UP000034036"/>
    </source>
</evidence>
<organism evidence="5 6">
    <name type="scientific">Candidatus Giovannonibacteria bacterium GW2011_GWF2_42_19</name>
    <dbReference type="NCBI Taxonomy" id="1618659"/>
    <lineage>
        <taxon>Bacteria</taxon>
        <taxon>Candidatus Giovannoniibacteriota</taxon>
    </lineage>
</organism>
<dbReference type="GO" id="GO:0005524">
    <property type="term" value="F:ATP binding"/>
    <property type="evidence" value="ECO:0007669"/>
    <property type="project" value="UniProtKB-KW"/>
</dbReference>
<evidence type="ECO:0000256" key="3">
    <source>
        <dbReference type="ARBA" id="ARBA00022840"/>
    </source>
</evidence>
<evidence type="ECO:0000313" key="5">
    <source>
        <dbReference type="EMBL" id="KKS47653.1"/>
    </source>
</evidence>
<dbReference type="Proteomes" id="UP000034036">
    <property type="component" value="Unassembled WGS sequence"/>
</dbReference>
<dbReference type="InterPro" id="IPR025158">
    <property type="entry name" value="Mg_chelat-rel_C"/>
</dbReference>
<gene>
    <name evidence="5" type="ORF">UV11_C0014G0013</name>
</gene>
<dbReference type="Pfam" id="PF13541">
    <property type="entry name" value="ChlI"/>
    <property type="match status" value="1"/>
</dbReference>
<dbReference type="PANTHER" id="PTHR32039:SF7">
    <property type="entry name" value="COMPETENCE PROTEIN COMM"/>
    <property type="match status" value="1"/>
</dbReference>
<comment type="caution">
    <text evidence="5">The sequence shown here is derived from an EMBL/GenBank/DDBJ whole genome shotgun (WGS) entry which is preliminary data.</text>
</comment>
<name>A0A0G1CDF2_9BACT</name>
<sequence length="530" mass="58652">MGAVKLHSAEIVGLAGEIIDVEIDLSSGLFHFSIVGLADKAIEESKERVAAAIKNSGLRSPQKRNQRVTVSLAPADLKKEGPLFDLAIALSYLLASKQIEFDPAKKIFLGELALDGNLRKIKGALSLALEAKEKGFLEMILPEENAEEASLVSGISIYGAKTLSDVIGHLEGEVLIPKHAGTKIENGQAYPLDFGEIKGQEIAKRGLALAAAGSHHVLMVGPPGTGKTMLARAFPSILPQMDFDEILEVTKIHSIAGNLKEPYLAERPFRNPHHTASYVALVGGGQTPHPGEITLAHRGVLFMDEFPEFERRVLEALRQPLEDGVVSVSRAKGTISFPAKSLMVFAMNPCPCGNYGSANKPCLCSIQTLYRYQRKVSGPIADRIDVWLEVPHFESTKMAQKSKVESDGIRKKVEKAREIQKKRFADRKIRVNSEMRPKEIEEFAPLSNECEDLLRDATGKLDLSARAYHRVIKLSRTIADFESSKDIKKEHLLEALQYRPRKNFFIYESCLLFQNAHGSRLSFRMNQHNQ</sequence>
<dbReference type="InterPro" id="IPR014721">
    <property type="entry name" value="Ribsml_uS5_D2-typ_fold_subgr"/>
</dbReference>
<dbReference type="InterPro" id="IPR004482">
    <property type="entry name" value="Mg_chelat-rel"/>
</dbReference>
<dbReference type="PRINTS" id="PR01657">
    <property type="entry name" value="MCMFAMILY"/>
</dbReference>
<protein>
    <submittedName>
        <fullName evidence="5">Mg chelatase-related protein</fullName>
    </submittedName>
</protein>
<proteinExistence type="inferred from homology"/>
<dbReference type="InterPro" id="IPR020568">
    <property type="entry name" value="Ribosomal_Su5_D2-typ_SF"/>
</dbReference>
<dbReference type="InterPro" id="IPR045006">
    <property type="entry name" value="CHLI-like"/>
</dbReference>
<dbReference type="NCBIfam" id="TIGR00368">
    <property type="entry name" value="YifB family Mg chelatase-like AAA ATPase"/>
    <property type="match status" value="1"/>
</dbReference>
<keyword evidence="3" id="KW-0067">ATP-binding</keyword>
<dbReference type="InterPro" id="IPR003593">
    <property type="entry name" value="AAA+_ATPase"/>
</dbReference>
<dbReference type="PATRIC" id="fig|1618659.3.peg.577"/>
<dbReference type="GO" id="GO:0003677">
    <property type="term" value="F:DNA binding"/>
    <property type="evidence" value="ECO:0007669"/>
    <property type="project" value="InterPro"/>
</dbReference>
<dbReference type="Gene3D" id="3.30.230.10">
    <property type="match status" value="1"/>
</dbReference>
<dbReference type="InterPro" id="IPR027417">
    <property type="entry name" value="P-loop_NTPase"/>
</dbReference>
<reference evidence="5 6" key="1">
    <citation type="journal article" date="2015" name="Nature">
        <title>rRNA introns, odd ribosomes, and small enigmatic genomes across a large radiation of phyla.</title>
        <authorList>
            <person name="Brown C.T."/>
            <person name="Hug L.A."/>
            <person name="Thomas B.C."/>
            <person name="Sharon I."/>
            <person name="Castelle C.J."/>
            <person name="Singh A."/>
            <person name="Wilkins M.J."/>
            <person name="Williams K.H."/>
            <person name="Banfield J.F."/>
        </authorList>
    </citation>
    <scope>NUCLEOTIDE SEQUENCE [LARGE SCALE GENOMIC DNA]</scope>
</reference>
<dbReference type="InterPro" id="IPR000523">
    <property type="entry name" value="Mg_chelatse_chII-like_cat_dom"/>
</dbReference>
<dbReference type="InterPro" id="IPR001208">
    <property type="entry name" value="MCM_dom"/>
</dbReference>
<dbReference type="AlphaFoldDB" id="A0A0G1CDF2"/>
<dbReference type="Gene3D" id="3.40.50.300">
    <property type="entry name" value="P-loop containing nucleotide triphosphate hydrolases"/>
    <property type="match status" value="1"/>
</dbReference>
<dbReference type="PANTHER" id="PTHR32039">
    <property type="entry name" value="MAGNESIUM-CHELATASE SUBUNIT CHLI"/>
    <property type="match status" value="1"/>
</dbReference>
<accession>A0A0G1CDF2</accession>
<dbReference type="Pfam" id="PF13335">
    <property type="entry name" value="Mg_chelatase_C"/>
    <property type="match status" value="1"/>
</dbReference>
<dbReference type="EMBL" id="LCDF01000014">
    <property type="protein sequence ID" value="KKS47653.1"/>
    <property type="molecule type" value="Genomic_DNA"/>
</dbReference>
<dbReference type="SMART" id="SM00382">
    <property type="entry name" value="AAA"/>
    <property type="match status" value="1"/>
</dbReference>
<dbReference type="SUPFAM" id="SSF54211">
    <property type="entry name" value="Ribosomal protein S5 domain 2-like"/>
    <property type="match status" value="1"/>
</dbReference>
<dbReference type="STRING" id="1618659.UV11_C0014G0013"/>
<keyword evidence="2" id="KW-0547">Nucleotide-binding</keyword>
<dbReference type="Pfam" id="PF01078">
    <property type="entry name" value="Mg_chelatase"/>
    <property type="match status" value="1"/>
</dbReference>
<comment type="similarity">
    <text evidence="1">Belongs to the Mg-chelatase subunits D/I family. ComM subfamily.</text>
</comment>